<evidence type="ECO:0000256" key="1">
    <source>
        <dbReference type="ARBA" id="ARBA00005519"/>
    </source>
</evidence>
<dbReference type="SUPFAM" id="SSF49899">
    <property type="entry name" value="Concanavalin A-like lectins/glucanases"/>
    <property type="match status" value="1"/>
</dbReference>
<keyword evidence="3 8" id="KW-0326">Glycosidase</keyword>
<name>A0ABR4JBY3_9EURO</name>
<evidence type="ECO:0000256" key="6">
    <source>
        <dbReference type="ARBA" id="ARBA00041304"/>
    </source>
</evidence>
<dbReference type="EC" id="3.2.1.151" evidence="5"/>
<keyword evidence="10" id="KW-1185">Reference proteome</keyword>
<dbReference type="InterPro" id="IPR002594">
    <property type="entry name" value="GH12"/>
</dbReference>
<dbReference type="Proteomes" id="UP001610446">
    <property type="component" value="Unassembled WGS sequence"/>
</dbReference>
<dbReference type="PANTHER" id="PTHR34002:SF9">
    <property type="entry name" value="XYLOGLUCAN-SPECIFIC ENDO-BETA-1,4-GLUCANASE A"/>
    <property type="match status" value="1"/>
</dbReference>
<keyword evidence="8" id="KW-0624">Polysaccharide degradation</keyword>
<gene>
    <name evidence="9" type="ORF">BJY01DRAFT_42091</name>
</gene>
<evidence type="ECO:0000313" key="9">
    <source>
        <dbReference type="EMBL" id="KAL2837577.1"/>
    </source>
</evidence>
<evidence type="ECO:0000256" key="5">
    <source>
        <dbReference type="ARBA" id="ARBA00038882"/>
    </source>
</evidence>
<comment type="catalytic activity">
    <reaction evidence="4">
        <text>xyloglucan + H2O = xyloglucan oligosaccharides.</text>
        <dbReference type="EC" id="3.2.1.151"/>
    </reaction>
</comment>
<accession>A0ABR4JBY3</accession>
<dbReference type="InterPro" id="IPR013319">
    <property type="entry name" value="GH11/12"/>
</dbReference>
<dbReference type="PANTHER" id="PTHR34002">
    <property type="entry name" value="BLR1656 PROTEIN"/>
    <property type="match status" value="1"/>
</dbReference>
<dbReference type="Pfam" id="PF01670">
    <property type="entry name" value="Glyco_hydro_12"/>
    <property type="match status" value="1"/>
</dbReference>
<keyword evidence="8" id="KW-0378">Hydrolase</keyword>
<keyword evidence="8" id="KW-0119">Carbohydrate metabolism</keyword>
<dbReference type="EMBL" id="JBFXLU010000158">
    <property type="protein sequence ID" value="KAL2837577.1"/>
    <property type="molecule type" value="Genomic_DNA"/>
</dbReference>
<reference evidence="9 10" key="1">
    <citation type="submission" date="2024-07" db="EMBL/GenBank/DDBJ databases">
        <title>Section-level genome sequencing and comparative genomics of Aspergillus sections Usti and Cavernicolus.</title>
        <authorList>
            <consortium name="Lawrence Berkeley National Laboratory"/>
            <person name="Nybo J.L."/>
            <person name="Vesth T.C."/>
            <person name="Theobald S."/>
            <person name="Frisvad J.C."/>
            <person name="Larsen T.O."/>
            <person name="Kjaerboelling I."/>
            <person name="Rothschild-Mancinelli K."/>
            <person name="Lyhne E.K."/>
            <person name="Kogle M.E."/>
            <person name="Barry K."/>
            <person name="Clum A."/>
            <person name="Na H."/>
            <person name="Ledsgaard L."/>
            <person name="Lin J."/>
            <person name="Lipzen A."/>
            <person name="Kuo A."/>
            <person name="Riley R."/>
            <person name="Mondo S."/>
            <person name="Labutti K."/>
            <person name="Haridas S."/>
            <person name="Pangalinan J."/>
            <person name="Salamov A.A."/>
            <person name="Simmons B.A."/>
            <person name="Magnuson J.K."/>
            <person name="Chen J."/>
            <person name="Drula E."/>
            <person name="Henrissat B."/>
            <person name="Wiebenga A."/>
            <person name="Lubbers R.J."/>
            <person name="Gomes A.C."/>
            <person name="Makela M.R."/>
            <person name="Stajich J."/>
            <person name="Grigoriev I.V."/>
            <person name="Mortensen U.H."/>
            <person name="De Vries R.P."/>
            <person name="Baker S.E."/>
            <person name="Andersen M.R."/>
        </authorList>
    </citation>
    <scope>NUCLEOTIDE SEQUENCE [LARGE SCALE GENOMIC DNA]</scope>
    <source>
        <strain evidence="9 10">CBS 123904</strain>
    </source>
</reference>
<organism evidence="9 10">
    <name type="scientific">Aspergillus pseudoustus</name>
    <dbReference type="NCBI Taxonomy" id="1810923"/>
    <lineage>
        <taxon>Eukaryota</taxon>
        <taxon>Fungi</taxon>
        <taxon>Dikarya</taxon>
        <taxon>Ascomycota</taxon>
        <taxon>Pezizomycotina</taxon>
        <taxon>Eurotiomycetes</taxon>
        <taxon>Eurotiomycetidae</taxon>
        <taxon>Eurotiales</taxon>
        <taxon>Aspergillaceae</taxon>
        <taxon>Aspergillus</taxon>
        <taxon>Aspergillus subgen. Nidulantes</taxon>
    </lineage>
</organism>
<evidence type="ECO:0000256" key="8">
    <source>
        <dbReference type="RuleBase" id="RU361163"/>
    </source>
</evidence>
<comment type="similarity">
    <text evidence="1 8">Belongs to the glycosyl hydrolase 12 (cellulase H) family.</text>
</comment>
<evidence type="ECO:0000256" key="7">
    <source>
        <dbReference type="ARBA" id="ARBA00043018"/>
    </source>
</evidence>
<evidence type="ECO:0000256" key="2">
    <source>
        <dbReference type="ARBA" id="ARBA00022729"/>
    </source>
</evidence>
<proteinExistence type="inferred from homology"/>
<evidence type="ECO:0000256" key="4">
    <source>
        <dbReference type="ARBA" id="ARBA00037012"/>
    </source>
</evidence>
<keyword evidence="2" id="KW-0732">Signal</keyword>
<protein>
    <recommendedName>
        <fullName evidence="5">xyloglucan-specific endo-beta-1,4-glucanase</fullName>
        <ecNumber evidence="5">3.2.1.151</ecNumber>
    </recommendedName>
    <alternativeName>
        <fullName evidence="6">Xyloglucanase A</fullName>
    </alternativeName>
    <alternativeName>
        <fullName evidence="7">Xyloglucanendohydrolase A</fullName>
    </alternativeName>
</protein>
<evidence type="ECO:0000313" key="10">
    <source>
        <dbReference type="Proteomes" id="UP001610446"/>
    </source>
</evidence>
<evidence type="ECO:0000256" key="3">
    <source>
        <dbReference type="ARBA" id="ARBA00023295"/>
    </source>
</evidence>
<dbReference type="InterPro" id="IPR013320">
    <property type="entry name" value="ConA-like_dom_sf"/>
</dbReference>
<comment type="caution">
    <text evidence="9">The sequence shown here is derived from an EMBL/GenBank/DDBJ whole genome shotgun (WGS) entry which is preliminary data.</text>
</comment>
<dbReference type="Gene3D" id="2.60.120.180">
    <property type="match status" value="1"/>
</dbReference>
<sequence length="243" mass="25587">MKLSHVIFATSIGVTAARSEDWHFKRADTCGQWEIVPAGQFNVYNNLWGQGNGDGEGCVGVDSASSPIAWHSTWTWAGGEGTVKSYQNAVPSNFTPMQVSGLSSIMTSWDWSYEGTDLVANVAYDLFTASSADGAAEFEIMIWLTALGGAGPISTSGSPIAEPAIGGSSWSLYTGTNAATTVYSFVASSPIEAYSGDLVEFLSYLVSDQGFSAQQYVQSIGAGTEPFTGSDAVFTTSGYTLSF</sequence>